<dbReference type="Gene3D" id="2.30.29.30">
    <property type="entry name" value="Pleckstrin-homology domain (PH domain)/Phosphotyrosine-binding domain (PTB)"/>
    <property type="match status" value="2"/>
</dbReference>
<dbReference type="SMART" id="SM01244">
    <property type="entry name" value="IRS"/>
    <property type="match status" value="1"/>
</dbReference>
<evidence type="ECO:0000256" key="1">
    <source>
        <dbReference type="SAM" id="MobiDB-lite"/>
    </source>
</evidence>
<feature type="domain" description="IRS-type PTB" evidence="2">
    <location>
        <begin position="149"/>
        <end position="254"/>
    </location>
</feature>
<dbReference type="AlphaFoldDB" id="A0A6P8H759"/>
<dbReference type="OrthoDB" id="6243387at2759"/>
<dbReference type="InterPro" id="IPR001849">
    <property type="entry name" value="PH_domain"/>
</dbReference>
<dbReference type="InterPro" id="IPR011993">
    <property type="entry name" value="PH-like_dom_sf"/>
</dbReference>
<dbReference type="GO" id="GO:0043410">
    <property type="term" value="P:positive regulation of MAPK cascade"/>
    <property type="evidence" value="ECO:0007669"/>
    <property type="project" value="TreeGrafter"/>
</dbReference>
<dbReference type="GO" id="GO:0007265">
    <property type="term" value="P:Ras protein signal transduction"/>
    <property type="evidence" value="ECO:0007669"/>
    <property type="project" value="TreeGrafter"/>
</dbReference>
<dbReference type="GeneID" id="105903097"/>
<feature type="compositionally biased region" description="Basic and acidic residues" evidence="1">
    <location>
        <begin position="433"/>
        <end position="446"/>
    </location>
</feature>
<dbReference type="PROSITE" id="PS51064">
    <property type="entry name" value="IRS_PTB"/>
    <property type="match status" value="1"/>
</dbReference>
<proteinExistence type="predicted"/>
<dbReference type="InterPro" id="IPR050996">
    <property type="entry name" value="Docking_Protein_DOK"/>
</dbReference>
<protein>
    <submittedName>
        <fullName evidence="4">Docking protein 3</fullName>
    </submittedName>
</protein>
<dbReference type="PANTHER" id="PTHR21258">
    <property type="entry name" value="DOCKING PROTEIN RELATED"/>
    <property type="match status" value="1"/>
</dbReference>
<keyword evidence="3" id="KW-1185">Reference proteome</keyword>
<dbReference type="PANTHER" id="PTHR21258:SF58">
    <property type="entry name" value="DOCKING PROTEIN 3-LIKE"/>
    <property type="match status" value="1"/>
</dbReference>
<dbReference type="RefSeq" id="XP_031443235.1">
    <property type="nucleotide sequence ID" value="XM_031587375.1"/>
</dbReference>
<dbReference type="CTD" id="79930"/>
<dbReference type="Proteomes" id="UP000515152">
    <property type="component" value="Chromosome 20"/>
</dbReference>
<feature type="region of interest" description="Disordered" evidence="1">
    <location>
        <begin position="409"/>
        <end position="448"/>
    </location>
</feature>
<feature type="region of interest" description="Disordered" evidence="1">
    <location>
        <begin position="248"/>
        <end position="365"/>
    </location>
</feature>
<dbReference type="GO" id="GO:0007169">
    <property type="term" value="P:cell surface receptor protein tyrosine kinase signaling pathway"/>
    <property type="evidence" value="ECO:0007669"/>
    <property type="project" value="TreeGrafter"/>
</dbReference>
<reference evidence="4" key="1">
    <citation type="submission" date="2025-08" db="UniProtKB">
        <authorList>
            <consortium name="RefSeq"/>
        </authorList>
    </citation>
    <scope>IDENTIFICATION</scope>
</reference>
<dbReference type="SMART" id="SM00310">
    <property type="entry name" value="PTBI"/>
    <property type="match status" value="1"/>
</dbReference>
<feature type="compositionally biased region" description="Basic and acidic residues" evidence="1">
    <location>
        <begin position="409"/>
        <end position="418"/>
    </location>
</feature>
<organism evidence="3 4">
    <name type="scientific">Clupea harengus</name>
    <name type="common">Atlantic herring</name>
    <dbReference type="NCBI Taxonomy" id="7950"/>
    <lineage>
        <taxon>Eukaryota</taxon>
        <taxon>Metazoa</taxon>
        <taxon>Chordata</taxon>
        <taxon>Craniata</taxon>
        <taxon>Vertebrata</taxon>
        <taxon>Euteleostomi</taxon>
        <taxon>Actinopterygii</taxon>
        <taxon>Neopterygii</taxon>
        <taxon>Teleostei</taxon>
        <taxon>Clupei</taxon>
        <taxon>Clupeiformes</taxon>
        <taxon>Clupeoidei</taxon>
        <taxon>Clupeidae</taxon>
        <taxon>Clupea</taxon>
    </lineage>
</organism>
<name>A0A6P8H759_CLUHA</name>
<dbReference type="GO" id="GO:0005737">
    <property type="term" value="C:cytoplasm"/>
    <property type="evidence" value="ECO:0007669"/>
    <property type="project" value="TreeGrafter"/>
</dbReference>
<feature type="compositionally biased region" description="Pro residues" evidence="1">
    <location>
        <begin position="271"/>
        <end position="280"/>
    </location>
</feature>
<evidence type="ECO:0000313" key="4">
    <source>
        <dbReference type="RefSeq" id="XP_031443235.1"/>
    </source>
</evidence>
<dbReference type="SMART" id="SM00233">
    <property type="entry name" value="PH"/>
    <property type="match status" value="1"/>
</dbReference>
<accession>A0A6P8H759</accession>
<gene>
    <name evidence="4" type="primary">dok3</name>
</gene>
<dbReference type="Pfam" id="PF02174">
    <property type="entry name" value="IRS"/>
    <property type="match status" value="1"/>
</dbReference>
<dbReference type="KEGG" id="char:105903097"/>
<sequence length="499" mass="56089">MEILEKEGLVMIQGVKFGKKTWKKTWMTLFQPSSSGIGRIELYEVKDAPLGFGSSVRPSGLRKMEKRVVRLSDCLSISPAPEESCPTEFSAFDLNTTQRTFTIATLTNEVWIETLCKLAFSKNDGTSDARKIHDQDTSMAENELYSTWRTGQYQVKVQQTEAATRCGLAGSYALCPSEDSLSLLDLGTSKAIYCWPYRLLRRFGTVKEGGITIEAGRRCETGEGPFTFLSKQGSEIYRIMDEAIAQQTGRQLEPRPTPPPEPPAQSLIPKPNTPPTPPTLPTLDKRSTLPTLSRRNIALPDRPIKPQAPSSQKDIYSVIDVPRAPRSQPKPPRMLQSLLPGHPFMDSREEDEDERCSSVGSDLCQPDEDSLVYSKVSRFEEDYEEVPDGRDQDRGLFYKIVSHDPASLRRTLDVTQEDRAEEGEEEEEEEEEKKEMKKKSEKEGRGSHVITTSSDISVNFRQTLANILFKDLAKVQIQPTLPTESIDSDAAIYQNHLDM</sequence>
<feature type="compositionally biased region" description="Acidic residues" evidence="1">
    <location>
        <begin position="419"/>
        <end position="432"/>
    </location>
</feature>
<dbReference type="SUPFAM" id="SSF50729">
    <property type="entry name" value="PH domain-like"/>
    <property type="match status" value="2"/>
</dbReference>
<evidence type="ECO:0000259" key="2">
    <source>
        <dbReference type="PROSITE" id="PS51064"/>
    </source>
</evidence>
<dbReference type="InterPro" id="IPR002404">
    <property type="entry name" value="IRS_PTB"/>
</dbReference>
<evidence type="ECO:0000313" key="3">
    <source>
        <dbReference type="Proteomes" id="UP000515152"/>
    </source>
</evidence>